<dbReference type="AlphaFoldDB" id="A0A485LHQ5"/>
<dbReference type="Gene3D" id="3.40.50.150">
    <property type="entry name" value="Vaccinia Virus protein VP39"/>
    <property type="match status" value="1"/>
</dbReference>
<dbReference type="CDD" id="cd02440">
    <property type="entry name" value="AdoMet_MTases"/>
    <property type="match status" value="1"/>
</dbReference>
<proteinExistence type="predicted"/>
<reference evidence="1" key="2">
    <citation type="submission" date="2019-06" db="EMBL/GenBank/DDBJ databases">
        <title>Genomics analysis of Aphanomyces spp. identifies a new class of oomycete effector associated with host adaptation.</title>
        <authorList>
            <person name="Gaulin E."/>
        </authorList>
    </citation>
    <scope>NUCLEOTIDE SEQUENCE</scope>
    <source>
        <strain evidence="1">CBS 578.67</strain>
    </source>
</reference>
<dbReference type="PANTHER" id="PTHR14614:SF161">
    <property type="match status" value="1"/>
</dbReference>
<dbReference type="GO" id="GO:0005829">
    <property type="term" value="C:cytosol"/>
    <property type="evidence" value="ECO:0007669"/>
    <property type="project" value="TreeGrafter"/>
</dbReference>
<dbReference type="SUPFAM" id="SSF53335">
    <property type="entry name" value="S-adenosyl-L-methionine-dependent methyltransferases"/>
    <property type="match status" value="1"/>
</dbReference>
<dbReference type="EMBL" id="VJMH01006965">
    <property type="protein sequence ID" value="KAF0686958.1"/>
    <property type="molecule type" value="Genomic_DNA"/>
</dbReference>
<dbReference type="InterPro" id="IPR029063">
    <property type="entry name" value="SAM-dependent_MTases_sf"/>
</dbReference>
<evidence type="ECO:0000313" key="1">
    <source>
        <dbReference type="EMBL" id="KAF0686958.1"/>
    </source>
</evidence>
<evidence type="ECO:0000313" key="3">
    <source>
        <dbReference type="Proteomes" id="UP000332933"/>
    </source>
</evidence>
<reference evidence="2 3" key="1">
    <citation type="submission" date="2019-03" db="EMBL/GenBank/DDBJ databases">
        <authorList>
            <person name="Gaulin E."/>
            <person name="Dumas B."/>
        </authorList>
    </citation>
    <scope>NUCLEOTIDE SEQUENCE [LARGE SCALE GENOMIC DNA]</scope>
    <source>
        <strain evidence="2">CBS 568.67</strain>
    </source>
</reference>
<name>A0A485LHQ5_9STRA</name>
<dbReference type="Pfam" id="PF10294">
    <property type="entry name" value="Methyltransf_16"/>
    <property type="match status" value="1"/>
</dbReference>
<evidence type="ECO:0000313" key="2">
    <source>
        <dbReference type="EMBL" id="VFT97922.1"/>
    </source>
</evidence>
<protein>
    <submittedName>
        <fullName evidence="2">Aste57867_21250 protein</fullName>
    </submittedName>
</protein>
<organism evidence="2 3">
    <name type="scientific">Aphanomyces stellatus</name>
    <dbReference type="NCBI Taxonomy" id="120398"/>
    <lineage>
        <taxon>Eukaryota</taxon>
        <taxon>Sar</taxon>
        <taxon>Stramenopiles</taxon>
        <taxon>Oomycota</taxon>
        <taxon>Saprolegniomycetes</taxon>
        <taxon>Saprolegniales</taxon>
        <taxon>Verrucalvaceae</taxon>
        <taxon>Aphanomyces</taxon>
    </lineage>
</organism>
<sequence length="248" mass="27375">MPFVAWTPPDTASLGSSTSPPTLGVNFMEASQKEICIAMHAQKGQLTMTFHQDLALGVGGVLWNCGRALIACMMRHPDLIRGHNVLELGCGTGAVGLASALLQPRSVVLTDLPMLLPLATRNTLRTRAEHAAVLASVEIAVHEYTWGTPPPRLPQTRDVVLCSDCLYDPCVFDSFRQSLLDLTHDESRVLLAYKQRMLARETEVLTSLAKHFDLRVYTTDDNDTSNFNQDNVFVFLLTRRPRVSILSA</sequence>
<dbReference type="PANTHER" id="PTHR14614">
    <property type="entry name" value="HEPATOCELLULAR CARCINOMA-ASSOCIATED ANTIGEN"/>
    <property type="match status" value="1"/>
</dbReference>
<accession>A0A485LHQ5</accession>
<dbReference type="InterPro" id="IPR019410">
    <property type="entry name" value="Methyltransf_16"/>
</dbReference>
<dbReference type="Proteomes" id="UP000332933">
    <property type="component" value="Unassembled WGS sequence"/>
</dbReference>
<dbReference type="GO" id="GO:0032991">
    <property type="term" value="C:protein-containing complex"/>
    <property type="evidence" value="ECO:0007669"/>
    <property type="project" value="TreeGrafter"/>
</dbReference>
<dbReference type="OrthoDB" id="407325at2759"/>
<gene>
    <name evidence="2" type="primary">Aste57867_21250</name>
    <name evidence="1" type="ORF">As57867_021181</name>
    <name evidence="2" type="ORF">ASTE57867_21250</name>
</gene>
<dbReference type="EMBL" id="CAADRA010006991">
    <property type="protein sequence ID" value="VFT97922.1"/>
    <property type="molecule type" value="Genomic_DNA"/>
</dbReference>
<keyword evidence="3" id="KW-1185">Reference proteome</keyword>